<dbReference type="EMBL" id="FN316913">
    <property type="protein sequence ID" value="CAX72644.1"/>
    <property type="molecule type" value="mRNA"/>
</dbReference>
<feature type="chain" id="PRO_5007649221" evidence="1">
    <location>
        <begin position="18"/>
        <end position="81"/>
    </location>
</feature>
<reference evidence="2" key="2">
    <citation type="submission" date="2009-03" db="EMBL/GenBank/DDBJ databases">
        <authorList>
            <person name="Gang L."/>
        </authorList>
    </citation>
    <scope>NUCLEOTIDE SEQUENCE</scope>
    <source>
        <strain evidence="2">Anhui</strain>
    </source>
</reference>
<reference evidence="2" key="1">
    <citation type="journal article" date="2009" name="Nature">
        <title>The Schistosoma japonicum genome reveals features of host-parasite interplay.</title>
        <authorList>
            <person name="Liu F."/>
            <person name="Zhou Y."/>
            <person name="Wang Z.Q."/>
            <person name="Lu G."/>
            <person name="Zheng H."/>
            <person name="Brindley P.J."/>
            <person name="McManus D.P."/>
            <person name="Blair D."/>
            <person name="Zhang Q.H."/>
            <person name="Zhong Y."/>
            <person name="Wang S."/>
            <person name="Han Z.G."/>
            <person name="Chen Z."/>
        </authorList>
    </citation>
    <scope>NUCLEOTIDE SEQUENCE</scope>
    <source>
        <strain evidence="2">Anhui</strain>
    </source>
</reference>
<sequence>MFMRVIMMLCFMQYMMCEEVTEMMTSESSNKTKDDVYEPVNLTTSFDKPIHLEDLPDDIDQDFDDDEDDDGYYSYVENLWK</sequence>
<proteinExistence type="evidence at transcript level"/>
<keyword evidence="1" id="KW-0732">Signal</keyword>
<protein>
    <submittedName>
        <fullName evidence="2">Hypotheticial protein</fullName>
    </submittedName>
</protein>
<evidence type="ECO:0000256" key="1">
    <source>
        <dbReference type="SAM" id="SignalP"/>
    </source>
</evidence>
<accession>C7TYM7</accession>
<feature type="signal peptide" evidence="1">
    <location>
        <begin position="1"/>
        <end position="17"/>
    </location>
</feature>
<dbReference type="AlphaFoldDB" id="C7TYM7"/>
<name>C7TYM7_SCHJA</name>
<organism evidence="2">
    <name type="scientific">Schistosoma japonicum</name>
    <name type="common">Blood fluke</name>
    <dbReference type="NCBI Taxonomy" id="6182"/>
    <lineage>
        <taxon>Eukaryota</taxon>
        <taxon>Metazoa</taxon>
        <taxon>Spiralia</taxon>
        <taxon>Lophotrochozoa</taxon>
        <taxon>Platyhelminthes</taxon>
        <taxon>Trematoda</taxon>
        <taxon>Digenea</taxon>
        <taxon>Strigeidida</taxon>
        <taxon>Schistosomatoidea</taxon>
        <taxon>Schistosomatidae</taxon>
        <taxon>Schistosoma</taxon>
    </lineage>
</organism>
<dbReference type="EMBL" id="FN326979">
    <property type="protein sequence ID" value="CAX82703.1"/>
    <property type="molecule type" value="mRNA"/>
</dbReference>
<evidence type="ECO:0000313" key="2">
    <source>
        <dbReference type="EMBL" id="CAX82703.1"/>
    </source>
</evidence>